<evidence type="ECO:0000313" key="4">
    <source>
        <dbReference type="Proteomes" id="UP000268696"/>
    </source>
</evidence>
<accession>A0A3G7U5M2</accession>
<reference evidence="3 4" key="1">
    <citation type="submission" date="2018-03" db="EMBL/GenBank/DDBJ databases">
        <title>Diversity of phytobeneficial traits revealed by whole-genome analysis of worldwide-isolated phenazine-producing Pseudomonas spp.</title>
        <authorList>
            <person name="Biessy A."/>
            <person name="Novinscak A."/>
            <person name="Blom J."/>
            <person name="Leger G."/>
            <person name="Thomashow L.S."/>
            <person name="Cazorla F.M."/>
            <person name="Josic D."/>
            <person name="Filion M."/>
        </authorList>
    </citation>
    <scope>NUCLEOTIDE SEQUENCE [LARGE SCALE GENOMIC DNA]</scope>
    <source>
        <strain evidence="3 4">30B</strain>
    </source>
</reference>
<dbReference type="PRINTS" id="PR00111">
    <property type="entry name" value="ABHYDROLASE"/>
</dbReference>
<dbReference type="EMBL" id="CP027754">
    <property type="protein sequence ID" value="AZE54617.1"/>
    <property type="molecule type" value="Genomic_DNA"/>
</dbReference>
<organism evidence="3 4">
    <name type="scientific">Pseudomonas synxantha</name>
    <dbReference type="NCBI Taxonomy" id="47883"/>
    <lineage>
        <taxon>Bacteria</taxon>
        <taxon>Pseudomonadati</taxon>
        <taxon>Pseudomonadota</taxon>
        <taxon>Gammaproteobacteria</taxon>
        <taxon>Pseudomonadales</taxon>
        <taxon>Pseudomonadaceae</taxon>
        <taxon>Pseudomonas</taxon>
    </lineage>
</organism>
<proteinExistence type="predicted"/>
<dbReference type="InterPro" id="IPR000073">
    <property type="entry name" value="AB_hydrolase_1"/>
</dbReference>
<dbReference type="InterPro" id="IPR029058">
    <property type="entry name" value="AB_hydrolase_fold"/>
</dbReference>
<protein>
    <recommendedName>
        <fullName evidence="2">AB hydrolase-1 domain-containing protein</fullName>
    </recommendedName>
</protein>
<dbReference type="AlphaFoldDB" id="A0A3G7U5M2"/>
<evidence type="ECO:0000256" key="1">
    <source>
        <dbReference type="ARBA" id="ARBA00022801"/>
    </source>
</evidence>
<dbReference type="InterPro" id="IPR050266">
    <property type="entry name" value="AB_hydrolase_sf"/>
</dbReference>
<dbReference type="GO" id="GO:0016020">
    <property type="term" value="C:membrane"/>
    <property type="evidence" value="ECO:0007669"/>
    <property type="project" value="TreeGrafter"/>
</dbReference>
<sequence length="253" mass="27393">MNTHFFDEDNNTLRWQEAFTEGAPLIYLHGLGCASSSDYPPVITSQGYGGVRSWLVDLPGFGYSDRPRAHLYNSSSLATLLKTWADATGSPRVNLFGHSAGAFIALKLAAMMSDRVAHLILCEPGLSDYGVSFLQGITAVSEAEFIDNGFEQLLETLKAEGNDAWRGPLQASAPQAVHQWARSALADHANDWMMQLGALPINKGVIMSETTPIERLAPFQQAGCQVVRVPDSGHMMAYDNPEGLAKAIAQLLA</sequence>
<dbReference type="SUPFAM" id="SSF53474">
    <property type="entry name" value="alpha/beta-Hydrolases"/>
    <property type="match status" value="1"/>
</dbReference>
<dbReference type="PANTHER" id="PTHR43798">
    <property type="entry name" value="MONOACYLGLYCEROL LIPASE"/>
    <property type="match status" value="1"/>
</dbReference>
<evidence type="ECO:0000313" key="3">
    <source>
        <dbReference type="EMBL" id="AZE54617.1"/>
    </source>
</evidence>
<feature type="domain" description="AB hydrolase-1" evidence="2">
    <location>
        <begin position="24"/>
        <end position="195"/>
    </location>
</feature>
<dbReference type="Gene3D" id="3.40.50.1820">
    <property type="entry name" value="alpha/beta hydrolase"/>
    <property type="match status" value="1"/>
</dbReference>
<evidence type="ECO:0000259" key="2">
    <source>
        <dbReference type="Pfam" id="PF00561"/>
    </source>
</evidence>
<gene>
    <name evidence="3" type="ORF">C4K03_2462</name>
</gene>
<dbReference type="GO" id="GO:0016787">
    <property type="term" value="F:hydrolase activity"/>
    <property type="evidence" value="ECO:0007669"/>
    <property type="project" value="UniProtKB-KW"/>
</dbReference>
<keyword evidence="1" id="KW-0378">Hydrolase</keyword>
<name>A0A3G7U5M2_9PSED</name>
<dbReference type="PANTHER" id="PTHR43798:SF31">
    <property type="entry name" value="AB HYDROLASE SUPERFAMILY PROTEIN YCLE"/>
    <property type="match status" value="1"/>
</dbReference>
<dbReference type="RefSeq" id="WP_124377381.1">
    <property type="nucleotide sequence ID" value="NZ_CP027754.1"/>
</dbReference>
<dbReference type="Proteomes" id="UP000268696">
    <property type="component" value="Chromosome"/>
</dbReference>
<dbReference type="Pfam" id="PF00561">
    <property type="entry name" value="Abhydrolase_1"/>
    <property type="match status" value="1"/>
</dbReference>